<evidence type="ECO:0000259" key="1">
    <source>
        <dbReference type="Pfam" id="PF09407"/>
    </source>
</evidence>
<dbReference type="OrthoDB" id="42441at2"/>
<sequence>MQISTFLTRLEAKGYCSFTFPQVKEALGVSDAAIRAALRRLKEKGELSQPLSGFYIIVPPEYRILECRPADHFIFDLMRHIKASYYIGLLSAAQYYGAAHHRPQQFQVITNQKRRSITCGRIKIVFITKKNSDCTPTQNFNTSQGIVRVSSPEATAIDMVTYPDHCGGLDNVLTVLMDLVKKLERNKLVHLASTINKATEIQRLGYLLDLIKANDLSDGLFQLLKNRRVRSRLLVASPQKSLTLKKFSIKLEKDKKLFSREVKNNKWKLIINKKLDLEK</sequence>
<dbReference type="eggNOG" id="COG5340">
    <property type="taxonomic scope" value="Bacteria"/>
</dbReference>
<protein>
    <recommendedName>
        <fullName evidence="1">AbiEi antitoxin C-terminal domain-containing protein</fullName>
    </recommendedName>
</protein>
<keyword evidence="3" id="KW-1185">Reference proteome</keyword>
<dbReference type="EMBL" id="AAQJ02000001">
    <property type="protein sequence ID" value="EDP46143.1"/>
    <property type="molecule type" value="Genomic_DNA"/>
</dbReference>
<dbReference type="Pfam" id="PF09407">
    <property type="entry name" value="AbiEi_1"/>
    <property type="match status" value="1"/>
</dbReference>
<dbReference type="AlphaFoldDB" id="A8PPL3"/>
<gene>
    <name evidence="2" type="ORF">RICGR_1328</name>
</gene>
<dbReference type="InterPro" id="IPR018547">
    <property type="entry name" value="AbiEi_C"/>
</dbReference>
<accession>A8PPL3</accession>
<evidence type="ECO:0000313" key="2">
    <source>
        <dbReference type="EMBL" id="EDP46143.1"/>
    </source>
</evidence>
<proteinExistence type="predicted"/>
<dbReference type="RefSeq" id="WP_006035129.1">
    <property type="nucleotide sequence ID" value="NZ_AAQJ02000001.1"/>
</dbReference>
<comment type="caution">
    <text evidence="2">The sequence shown here is derived from an EMBL/GenBank/DDBJ whole genome shotgun (WGS) entry which is preliminary data.</text>
</comment>
<name>A8PPL3_9COXI</name>
<dbReference type="Proteomes" id="UP000054075">
    <property type="component" value="Unassembled WGS sequence"/>
</dbReference>
<reference evidence="2" key="1">
    <citation type="submission" date="2006-04" db="EMBL/GenBank/DDBJ databases">
        <authorList>
            <person name="Seshadri R."/>
            <person name="Federici B.A."/>
        </authorList>
    </citation>
    <scope>NUCLEOTIDE SEQUENCE [LARGE SCALE GENOMIC DNA]</scope>
</reference>
<organism evidence="2 3">
    <name type="scientific">Rickettsiella grylli</name>
    <dbReference type="NCBI Taxonomy" id="59196"/>
    <lineage>
        <taxon>Bacteria</taxon>
        <taxon>Pseudomonadati</taxon>
        <taxon>Pseudomonadota</taxon>
        <taxon>Gammaproteobacteria</taxon>
        <taxon>Legionellales</taxon>
        <taxon>Coxiellaceae</taxon>
        <taxon>Rickettsiella</taxon>
    </lineage>
</organism>
<feature type="domain" description="AbiEi antitoxin C-terminal" evidence="1">
    <location>
        <begin position="69"/>
        <end position="210"/>
    </location>
</feature>
<evidence type="ECO:0000313" key="3">
    <source>
        <dbReference type="Proteomes" id="UP000054075"/>
    </source>
</evidence>
<reference evidence="2" key="2">
    <citation type="submission" date="2007-10" db="EMBL/GenBank/DDBJ databases">
        <authorList>
            <person name="Myers G.S."/>
        </authorList>
    </citation>
    <scope>NUCLEOTIDE SEQUENCE [LARGE SCALE GENOMIC DNA]</scope>
</reference>